<dbReference type="Proteomes" id="UP001497535">
    <property type="component" value="Unassembled WGS sequence"/>
</dbReference>
<accession>A0ACB0ZAA3</accession>
<proteinExistence type="predicted"/>
<evidence type="ECO:0000313" key="1">
    <source>
        <dbReference type="EMBL" id="CAK5075367.1"/>
    </source>
</evidence>
<keyword evidence="2" id="KW-1185">Reference proteome</keyword>
<evidence type="ECO:0000313" key="2">
    <source>
        <dbReference type="Proteomes" id="UP001497535"/>
    </source>
</evidence>
<sequence length="299" mass="34330">MGDHDGYYNYFEKPQNSKQRGLEDENIVYEQLLYGEIVIRENGQICVQVQGDVKDLSFNESDSIRLIEKNGQQTLLIEKRTEHDYCKQKGFVGKEGRHTAKDQPQQRDDHQLSAIQNPDGHEEVVVNADEEAVGLDGIDFTGCGEEIGFFYFHMGSHGLIQSRISVGYMRVYANEVTVGSISKGLAPLEMLSFTFLRVKGVTCCEKLVSTTPTTENINLNSTNRKQLKRVFGSNKCQECDQTFTNMARLERHLAVHQCFGAYVCPLCGKTFKYEYNLFYHWRRTCRDLNEMMTIEERKV</sequence>
<reference evidence="1" key="1">
    <citation type="submission" date="2023-11" db="EMBL/GenBank/DDBJ databases">
        <authorList>
            <person name="Poullet M."/>
        </authorList>
    </citation>
    <scope>NUCLEOTIDE SEQUENCE</scope>
    <source>
        <strain evidence="1">E1834</strain>
    </source>
</reference>
<organism evidence="1 2">
    <name type="scientific">Meloidogyne enterolobii</name>
    <name type="common">Root-knot nematode worm</name>
    <name type="synonym">Meloidogyne mayaguensis</name>
    <dbReference type="NCBI Taxonomy" id="390850"/>
    <lineage>
        <taxon>Eukaryota</taxon>
        <taxon>Metazoa</taxon>
        <taxon>Ecdysozoa</taxon>
        <taxon>Nematoda</taxon>
        <taxon>Chromadorea</taxon>
        <taxon>Rhabditida</taxon>
        <taxon>Tylenchina</taxon>
        <taxon>Tylenchomorpha</taxon>
        <taxon>Tylenchoidea</taxon>
        <taxon>Meloidogynidae</taxon>
        <taxon>Meloidogyninae</taxon>
        <taxon>Meloidogyne</taxon>
    </lineage>
</organism>
<gene>
    <name evidence="1" type="ORF">MENTE1834_LOCUS22164</name>
</gene>
<protein>
    <submittedName>
        <fullName evidence="1">Uncharacterized protein</fullName>
    </submittedName>
</protein>
<name>A0ACB0ZAA3_MELEN</name>
<dbReference type="EMBL" id="CAVMJV010000028">
    <property type="protein sequence ID" value="CAK5075367.1"/>
    <property type="molecule type" value="Genomic_DNA"/>
</dbReference>
<comment type="caution">
    <text evidence="1">The sequence shown here is derived from an EMBL/GenBank/DDBJ whole genome shotgun (WGS) entry which is preliminary data.</text>
</comment>